<evidence type="ECO:0000313" key="2">
    <source>
        <dbReference type="EMBL" id="PHT57510.1"/>
    </source>
</evidence>
<organism evidence="2 3">
    <name type="scientific">Capsicum annuum</name>
    <name type="common">Capsicum pepper</name>
    <dbReference type="NCBI Taxonomy" id="4072"/>
    <lineage>
        <taxon>Eukaryota</taxon>
        <taxon>Viridiplantae</taxon>
        <taxon>Streptophyta</taxon>
        <taxon>Embryophyta</taxon>
        <taxon>Tracheophyta</taxon>
        <taxon>Spermatophyta</taxon>
        <taxon>Magnoliopsida</taxon>
        <taxon>eudicotyledons</taxon>
        <taxon>Gunneridae</taxon>
        <taxon>Pentapetalae</taxon>
        <taxon>asterids</taxon>
        <taxon>lamiids</taxon>
        <taxon>Solanales</taxon>
        <taxon>Solanaceae</taxon>
        <taxon>Solanoideae</taxon>
        <taxon>Capsiceae</taxon>
        <taxon>Capsicum</taxon>
    </lineage>
</organism>
<feature type="compositionally biased region" description="Polar residues" evidence="1">
    <location>
        <begin position="1"/>
        <end position="11"/>
    </location>
</feature>
<feature type="region of interest" description="Disordered" evidence="1">
    <location>
        <begin position="116"/>
        <end position="139"/>
    </location>
</feature>
<evidence type="ECO:0000313" key="3">
    <source>
        <dbReference type="Proteomes" id="UP000222542"/>
    </source>
</evidence>
<proteinExistence type="predicted"/>
<dbReference type="AlphaFoldDB" id="A0A2G2XJ39"/>
<dbReference type="OMA" id="YQAENGF"/>
<name>A0A2G2XJ39_CAPAN</name>
<dbReference type="Proteomes" id="UP000222542">
    <property type="component" value="Unassembled WGS sequence"/>
</dbReference>
<protein>
    <submittedName>
        <fullName evidence="2">Uncharacterized protein</fullName>
    </submittedName>
</protein>
<reference evidence="2 3" key="1">
    <citation type="journal article" date="2014" name="Nat. Genet.">
        <title>Genome sequence of the hot pepper provides insights into the evolution of pungency in Capsicum species.</title>
        <authorList>
            <person name="Kim S."/>
            <person name="Park M."/>
            <person name="Yeom S.I."/>
            <person name="Kim Y.M."/>
            <person name="Lee J.M."/>
            <person name="Lee H.A."/>
            <person name="Seo E."/>
            <person name="Choi J."/>
            <person name="Cheong K."/>
            <person name="Kim K.T."/>
            <person name="Jung K."/>
            <person name="Lee G.W."/>
            <person name="Oh S.K."/>
            <person name="Bae C."/>
            <person name="Kim S.B."/>
            <person name="Lee H.Y."/>
            <person name="Kim S.Y."/>
            <person name="Kim M.S."/>
            <person name="Kang B.C."/>
            <person name="Jo Y.D."/>
            <person name="Yang H.B."/>
            <person name="Jeong H.J."/>
            <person name="Kang W.H."/>
            <person name="Kwon J.K."/>
            <person name="Shin C."/>
            <person name="Lim J.Y."/>
            <person name="Park J.H."/>
            <person name="Huh J.H."/>
            <person name="Kim J.S."/>
            <person name="Kim B.D."/>
            <person name="Cohen O."/>
            <person name="Paran I."/>
            <person name="Suh M.C."/>
            <person name="Lee S.B."/>
            <person name="Kim Y.K."/>
            <person name="Shin Y."/>
            <person name="Noh S.J."/>
            <person name="Park J."/>
            <person name="Seo Y.S."/>
            <person name="Kwon S.Y."/>
            <person name="Kim H.A."/>
            <person name="Park J.M."/>
            <person name="Kim H.J."/>
            <person name="Choi S.B."/>
            <person name="Bosland P.W."/>
            <person name="Reeves G."/>
            <person name="Jo S.H."/>
            <person name="Lee B.W."/>
            <person name="Cho H.T."/>
            <person name="Choi H.S."/>
            <person name="Lee M.S."/>
            <person name="Yu Y."/>
            <person name="Do Choi Y."/>
            <person name="Park B.S."/>
            <person name="van Deynze A."/>
            <person name="Ashrafi H."/>
            <person name="Hill T."/>
            <person name="Kim W.T."/>
            <person name="Pai H.S."/>
            <person name="Ahn H.K."/>
            <person name="Yeam I."/>
            <person name="Giovannoni J.J."/>
            <person name="Rose J.K."/>
            <person name="Sorensen I."/>
            <person name="Lee S.J."/>
            <person name="Kim R.W."/>
            <person name="Choi I.Y."/>
            <person name="Choi B.S."/>
            <person name="Lim J.S."/>
            <person name="Lee Y.H."/>
            <person name="Choi D."/>
        </authorList>
    </citation>
    <scope>NUCLEOTIDE SEQUENCE [LARGE SCALE GENOMIC DNA]</scope>
    <source>
        <strain evidence="3">cv. CM334</strain>
    </source>
</reference>
<feature type="compositionally biased region" description="Basic residues" evidence="1">
    <location>
        <begin position="130"/>
        <end position="139"/>
    </location>
</feature>
<gene>
    <name evidence="2" type="ORF">T459_35519</name>
</gene>
<evidence type="ECO:0000256" key="1">
    <source>
        <dbReference type="SAM" id="MobiDB-lite"/>
    </source>
</evidence>
<accession>A0A2G2XJ39</accession>
<reference evidence="2 3" key="2">
    <citation type="journal article" date="2017" name="Genome Biol.">
        <title>New reference genome sequences of hot pepper reveal the massive evolution of plant disease-resistance genes by retroduplication.</title>
        <authorList>
            <person name="Kim S."/>
            <person name="Park J."/>
            <person name="Yeom S.I."/>
            <person name="Kim Y.M."/>
            <person name="Seo E."/>
            <person name="Kim K.T."/>
            <person name="Kim M.S."/>
            <person name="Lee J.M."/>
            <person name="Cheong K."/>
            <person name="Shin H.S."/>
            <person name="Kim S.B."/>
            <person name="Han K."/>
            <person name="Lee J."/>
            <person name="Park M."/>
            <person name="Lee H.A."/>
            <person name="Lee H.Y."/>
            <person name="Lee Y."/>
            <person name="Oh S."/>
            <person name="Lee J.H."/>
            <person name="Choi E."/>
            <person name="Choi E."/>
            <person name="Lee S.E."/>
            <person name="Jeon J."/>
            <person name="Kim H."/>
            <person name="Choi G."/>
            <person name="Song H."/>
            <person name="Lee J."/>
            <person name="Lee S.C."/>
            <person name="Kwon J.K."/>
            <person name="Lee H.Y."/>
            <person name="Koo N."/>
            <person name="Hong Y."/>
            <person name="Kim R.W."/>
            <person name="Kang W.H."/>
            <person name="Huh J.H."/>
            <person name="Kang B.C."/>
            <person name="Yang T.J."/>
            <person name="Lee Y.H."/>
            <person name="Bennetzen J.L."/>
            <person name="Choi D."/>
        </authorList>
    </citation>
    <scope>NUCLEOTIDE SEQUENCE [LARGE SCALE GENOMIC DNA]</scope>
    <source>
        <strain evidence="3">cv. CM334</strain>
    </source>
</reference>
<dbReference type="EMBL" id="AYRZ02002471">
    <property type="protein sequence ID" value="PHT57510.1"/>
    <property type="molecule type" value="Genomic_DNA"/>
</dbReference>
<comment type="caution">
    <text evidence="2">The sequence shown here is derived from an EMBL/GenBank/DDBJ whole genome shotgun (WGS) entry which is preliminary data.</text>
</comment>
<feature type="region of interest" description="Disordered" evidence="1">
    <location>
        <begin position="1"/>
        <end position="40"/>
    </location>
</feature>
<dbReference type="Gramene" id="PHT57510">
    <property type="protein sequence ID" value="PHT57510"/>
    <property type="gene ID" value="T459_35519"/>
</dbReference>
<keyword evidence="3" id="KW-1185">Reference proteome</keyword>
<sequence length="139" mass="15501">MTQESQTSSASERGKGRGVPPQRQNHENNSGGHTRPFKRSRMVGIRIYQAEDGFTTFNPGISSRRVISTGAKGTKRSEVVTGDISYTPRQGFKWKGKLAITNSKLEKMRIEKVIQTKSPDAAKTQGKNISTRKTHVPWK</sequence>